<evidence type="ECO:0000313" key="3">
    <source>
        <dbReference type="Proteomes" id="UP000259636"/>
    </source>
</evidence>
<dbReference type="GeneID" id="300114235"/>
<dbReference type="EMBL" id="CP031742">
    <property type="protein sequence ID" value="AXQ54635.1"/>
    <property type="molecule type" value="Genomic_DNA"/>
</dbReference>
<dbReference type="RefSeq" id="WP_101278376.1">
    <property type="nucleotide sequence ID" value="NZ_CP031742.1"/>
</dbReference>
<feature type="chain" id="PRO_5017213206" evidence="1">
    <location>
        <begin position="33"/>
        <end position="96"/>
    </location>
</feature>
<proteinExistence type="predicted"/>
<accession>A0A385D8E7</accession>
<evidence type="ECO:0000256" key="1">
    <source>
        <dbReference type="SAM" id="SignalP"/>
    </source>
</evidence>
<gene>
    <name evidence="2" type="ORF">D0C37_08505</name>
</gene>
<reference evidence="2 3" key="1">
    <citation type="submission" date="2018-08" db="EMBL/GenBank/DDBJ databases">
        <authorList>
            <person name="Ferrada E.E."/>
            <person name="Latorre B.A."/>
        </authorList>
    </citation>
    <scope>NUCLEOTIDE SEQUENCE [LARGE SCALE GENOMIC DNA]</scope>
    <source>
        <strain evidence="2 3">VK-A60T</strain>
    </source>
</reference>
<name>A0A385D8E7_9ACTN</name>
<protein>
    <submittedName>
        <fullName evidence="2">Uncharacterized protein</fullName>
    </submittedName>
</protein>
<organism evidence="2 3">
    <name type="scientific">Streptomyces koyangensis</name>
    <dbReference type="NCBI Taxonomy" id="188770"/>
    <lineage>
        <taxon>Bacteria</taxon>
        <taxon>Bacillati</taxon>
        <taxon>Actinomycetota</taxon>
        <taxon>Actinomycetes</taxon>
        <taxon>Kitasatosporales</taxon>
        <taxon>Streptomycetaceae</taxon>
        <taxon>Streptomyces</taxon>
        <taxon>Streptomyces aurantiacus group</taxon>
    </lineage>
</organism>
<evidence type="ECO:0000313" key="2">
    <source>
        <dbReference type="EMBL" id="AXQ54635.1"/>
    </source>
</evidence>
<dbReference type="AlphaFoldDB" id="A0A385D8E7"/>
<keyword evidence="1" id="KW-0732">Signal</keyword>
<sequence>MRQQKKFRARLAGGLLAAASVAVLAAPAGAQAATPAESRSTGSASEVGALASWRTISTYRTSLGCQGEKARLELNTPWVLRCQSAGVFTYHLQRYS</sequence>
<dbReference type="Proteomes" id="UP000259636">
    <property type="component" value="Chromosome"/>
</dbReference>
<dbReference type="KEGG" id="sky:D0C37_08505"/>
<feature type="signal peptide" evidence="1">
    <location>
        <begin position="1"/>
        <end position="32"/>
    </location>
</feature>